<accession>A0A4Q0I5H6</accession>
<dbReference type="Proteomes" id="UP000289166">
    <property type="component" value="Unassembled WGS sequence"/>
</dbReference>
<reference evidence="3" key="1">
    <citation type="submission" date="2018-11" db="EMBL/GenBank/DDBJ databases">
        <title>Genome sequencing of a novel mesophilic and cellulolytic organism within the genus Hungateiclostridium.</title>
        <authorList>
            <person name="Rettenmaier R."/>
            <person name="Liebl W."/>
            <person name="Zverlov V."/>
        </authorList>
    </citation>
    <scope>NUCLEOTIDE SEQUENCE [LARGE SCALE GENOMIC DNA]</scope>
    <source>
        <strain evidence="3">N2K1</strain>
    </source>
</reference>
<dbReference type="EMBL" id="RLII01000005">
    <property type="protein sequence ID" value="RXE59583.1"/>
    <property type="molecule type" value="Genomic_DNA"/>
</dbReference>
<proteinExistence type="predicted"/>
<sequence length="80" mass="9178">MIFLQILMLLFLVSGFATVFAAKAIVEKFKLKEKAKCDFENEISEEELEKYKFDKAVLSVKMTGMLIALPGLIMLLIIYR</sequence>
<protein>
    <recommendedName>
        <fullName evidence="4">DUF3784 domain-containing protein</fullName>
    </recommendedName>
</protein>
<keyword evidence="1" id="KW-1133">Transmembrane helix</keyword>
<evidence type="ECO:0000313" key="2">
    <source>
        <dbReference type="EMBL" id="RXE59583.1"/>
    </source>
</evidence>
<keyword evidence="3" id="KW-1185">Reference proteome</keyword>
<gene>
    <name evidence="2" type="ORF">EFD62_06435</name>
</gene>
<dbReference type="RefSeq" id="WP_069194149.1">
    <property type="nucleotide sequence ID" value="NZ_RLII01000005.1"/>
</dbReference>
<keyword evidence="1" id="KW-0812">Transmembrane</keyword>
<comment type="caution">
    <text evidence="2">The sequence shown here is derived from an EMBL/GenBank/DDBJ whole genome shotgun (WGS) entry which is preliminary data.</text>
</comment>
<keyword evidence="1" id="KW-0472">Membrane</keyword>
<organism evidence="2 3">
    <name type="scientific">Acetivibrio mesophilus</name>
    <dbReference type="NCBI Taxonomy" id="2487273"/>
    <lineage>
        <taxon>Bacteria</taxon>
        <taxon>Bacillati</taxon>
        <taxon>Bacillota</taxon>
        <taxon>Clostridia</taxon>
        <taxon>Eubacteriales</taxon>
        <taxon>Oscillospiraceae</taxon>
        <taxon>Acetivibrio</taxon>
    </lineage>
</organism>
<feature type="transmembrane region" description="Helical" evidence="1">
    <location>
        <begin position="56"/>
        <end position="79"/>
    </location>
</feature>
<name>A0A4Q0I5H6_9FIRM</name>
<evidence type="ECO:0000313" key="3">
    <source>
        <dbReference type="Proteomes" id="UP000289166"/>
    </source>
</evidence>
<dbReference type="OrthoDB" id="2087129at2"/>
<evidence type="ECO:0008006" key="4">
    <source>
        <dbReference type="Google" id="ProtNLM"/>
    </source>
</evidence>
<dbReference type="AlphaFoldDB" id="A0A4Q0I5H6"/>
<evidence type="ECO:0000256" key="1">
    <source>
        <dbReference type="SAM" id="Phobius"/>
    </source>
</evidence>